<protein>
    <recommendedName>
        <fullName evidence="3">Amidohydrolase-related domain-containing protein</fullName>
    </recommendedName>
</protein>
<dbReference type="OrthoDB" id="5430839at2"/>
<comment type="caution">
    <text evidence="1">The sequence shown here is derived from an EMBL/GenBank/DDBJ whole genome shotgun (WGS) entry which is preliminary data.</text>
</comment>
<evidence type="ECO:0000313" key="2">
    <source>
        <dbReference type="Proteomes" id="UP000022447"/>
    </source>
</evidence>
<name>X7ECD7_9RHOB</name>
<gene>
    <name evidence="1" type="ORF">OCH239_17105</name>
</gene>
<dbReference type="Proteomes" id="UP000022447">
    <property type="component" value="Unassembled WGS sequence"/>
</dbReference>
<sequence length="260" mass="27867">MTEVLPIDTHVHLHSGMEPEACLDAAHHNMSGVWGHQRTGALFLADVPGGVRLDDLPCRLGRWTLDATEETVSRIARCDHGGTLILVAGRQIVTAERLEVLGIGHAAPVPDGMPLAATVRQVTQAQGIAILPWGAGKWTGARLAALRSLVTEARGARSVFLADSGVRPALLPRPRLFAEAEASGWRVLAGTDPLPLPGEMQKPGRLGSLVTCAWTVERPFAALADALQTLDASPPRYGHLESLPRAVRQQVAMQWRKRAG</sequence>
<dbReference type="STRING" id="1449350.OCH239_17105"/>
<proteinExistence type="predicted"/>
<keyword evidence="2" id="KW-1185">Reference proteome</keyword>
<dbReference type="AlphaFoldDB" id="X7ECD7"/>
<dbReference type="eggNOG" id="ENOG502ZZRI">
    <property type="taxonomic scope" value="Bacteria"/>
</dbReference>
<evidence type="ECO:0000313" key="1">
    <source>
        <dbReference type="EMBL" id="ETX12783.1"/>
    </source>
</evidence>
<dbReference type="EMBL" id="JALZ01000053">
    <property type="protein sequence ID" value="ETX12783.1"/>
    <property type="molecule type" value="Genomic_DNA"/>
</dbReference>
<dbReference type="RefSeq" id="WP_051489648.1">
    <property type="nucleotide sequence ID" value="NZ_JALZ01000053.1"/>
</dbReference>
<evidence type="ECO:0008006" key="3">
    <source>
        <dbReference type="Google" id="ProtNLM"/>
    </source>
</evidence>
<reference evidence="1 2" key="1">
    <citation type="submission" date="2014-01" db="EMBL/GenBank/DDBJ databases">
        <title>Roseivivax halodurans JCM 10272 Genome Sequencing.</title>
        <authorList>
            <person name="Lai Q."/>
            <person name="Li G."/>
            <person name="Shao Z."/>
        </authorList>
    </citation>
    <scope>NUCLEOTIDE SEQUENCE [LARGE SCALE GENOMIC DNA]</scope>
    <source>
        <strain evidence="1 2">JCM 10272</strain>
    </source>
</reference>
<organism evidence="1 2">
    <name type="scientific">Roseivivax halodurans JCM 10272</name>
    <dbReference type="NCBI Taxonomy" id="1449350"/>
    <lineage>
        <taxon>Bacteria</taxon>
        <taxon>Pseudomonadati</taxon>
        <taxon>Pseudomonadota</taxon>
        <taxon>Alphaproteobacteria</taxon>
        <taxon>Rhodobacterales</taxon>
        <taxon>Roseobacteraceae</taxon>
        <taxon>Roseivivax</taxon>
    </lineage>
</organism>
<accession>X7ECD7</accession>